<dbReference type="SUPFAM" id="SSF101960">
    <property type="entry name" value="Stabilizer of iron transporter SufD"/>
    <property type="match status" value="1"/>
</dbReference>
<accession>A0ABT2EQE3</accession>
<sequence>MHQLITKESTWVREYEAMLEALKQAGGDPSAITSGKFATLVVSANKVLAKSELPGIHFEAEEMPTGIKACITVEPEVKIPQPVHLCFGMLAQEGIQEIIARYEIGEDAQVAFLAHCTFPNAKQLKHLMEAEIYVGARARMSYTESHYHGPHGGIEVRPYAKVFVGEGGRFMNNFNLVHGRVGRLEIDYEVDVSREGVAELVAKVYGLEDDMISVKEFVRLNGEGARGLTKTRIAVRGRAVSEVFTTMEGNAPFARGHMDCTEIVRDQAVAKNMPLVIVRDDRAQVTHEATIGTVNRKELETLMARGLSEEEAVDLIIRGMLQWV</sequence>
<reference evidence="2 3" key="1">
    <citation type="submission" date="2022-08" db="EMBL/GenBank/DDBJ databases">
        <title>Bacterial and archaeal communities from various locations to study Microbial Dark Matter (Phase II).</title>
        <authorList>
            <person name="Stepanauskas R."/>
        </authorList>
    </citation>
    <scope>NUCLEOTIDE SEQUENCE [LARGE SCALE GENOMIC DNA]</scope>
    <source>
        <strain evidence="2 3">PD1</strain>
    </source>
</reference>
<name>A0ABT2EQE3_9BACT</name>
<evidence type="ECO:0000313" key="2">
    <source>
        <dbReference type="EMBL" id="MCS3919929.1"/>
    </source>
</evidence>
<gene>
    <name evidence="2" type="ORF">M2350_002346</name>
</gene>
<keyword evidence="3" id="KW-1185">Reference proteome</keyword>
<dbReference type="PANTHER" id="PTHR30508:SF6">
    <property type="entry name" value="UPF0051 PROTEIN MJ0034"/>
    <property type="match status" value="1"/>
</dbReference>
<feature type="domain" description="SUF system FeS cluster assembly SufBD core" evidence="1">
    <location>
        <begin position="104"/>
        <end position="319"/>
    </location>
</feature>
<dbReference type="Proteomes" id="UP001204798">
    <property type="component" value="Unassembled WGS sequence"/>
</dbReference>
<evidence type="ECO:0000313" key="3">
    <source>
        <dbReference type="Proteomes" id="UP001204798"/>
    </source>
</evidence>
<dbReference type="RefSeq" id="WP_259096893.1">
    <property type="nucleotide sequence ID" value="NZ_CP130454.1"/>
</dbReference>
<dbReference type="InterPro" id="IPR055346">
    <property type="entry name" value="Fe-S_cluster_assembly_SufBD"/>
</dbReference>
<evidence type="ECO:0000259" key="1">
    <source>
        <dbReference type="Pfam" id="PF01458"/>
    </source>
</evidence>
<dbReference type="EMBL" id="JANUCP010000004">
    <property type="protein sequence ID" value="MCS3919929.1"/>
    <property type="molecule type" value="Genomic_DNA"/>
</dbReference>
<dbReference type="Pfam" id="PF01458">
    <property type="entry name" value="SUFBD_core"/>
    <property type="match status" value="1"/>
</dbReference>
<protein>
    <submittedName>
        <fullName evidence="2">Fe-S cluster assembly scaffold protein SufB</fullName>
    </submittedName>
</protein>
<comment type="caution">
    <text evidence="2">The sequence shown here is derived from an EMBL/GenBank/DDBJ whole genome shotgun (WGS) entry which is preliminary data.</text>
</comment>
<dbReference type="InterPro" id="IPR037284">
    <property type="entry name" value="SUF_FeS_clus_asmbl_SufBD_sf"/>
</dbReference>
<proteinExistence type="predicted"/>
<dbReference type="PANTHER" id="PTHR30508">
    <property type="entry name" value="FES CLUSTER ASSEMBLY PROTEIN SUF"/>
    <property type="match status" value="1"/>
</dbReference>
<dbReference type="InterPro" id="IPR000825">
    <property type="entry name" value="SUF_FeS_clus_asmbl_SufBD_core"/>
</dbReference>
<organism evidence="2 3">
    <name type="scientific">Candidatus Fervidibacter sacchari</name>
    <dbReference type="NCBI Taxonomy" id="1448929"/>
    <lineage>
        <taxon>Bacteria</taxon>
        <taxon>Candidatus Fervidibacterota</taxon>
        <taxon>Candidatus Fervidibacter</taxon>
    </lineage>
</organism>